<dbReference type="Proteomes" id="UP000443582">
    <property type="component" value="Unassembled WGS sequence"/>
</dbReference>
<comment type="caution">
    <text evidence="1">The sequence shown here is derived from an EMBL/GenBank/DDBJ whole genome shotgun (WGS) entry which is preliminary data.</text>
</comment>
<evidence type="ECO:0000313" key="1">
    <source>
        <dbReference type="EMBL" id="RZF22336.1"/>
    </source>
</evidence>
<sequence length="611" mass="71481">MGSLNFKSKPKLNYSKFNQINGKHPLQKSCKDAFITYQARRRHGGKLAFFNFDLAKEMGLIPMSHPEEVTPELEEKILETFSIVIINEYDIENEIEFPEEDILPNKYMATRYLQLQHPNKQGKTSGDGRSVWNGVVKNKGKVWDISSQGTGATSLSPATHIQNKFFQTGDPTISYGCGYSEFDEGLATLMFSEVMNKNNYETERCLAIIKFEDNISINVRANQNLIRPSHMFNHLKQSNYDALKDIVNYYIDRQETNGTWKNVPKTESRRYKYFLKKQTEVFARLAANFEDDYIFCWLDWDGDNILMNGGIIDYGSIRQFGLFHHEYRFDDVQRFSTTIKEQKDKAKYIVQTFIQIVDYLENKEKRPISDFYQSTFLRNFDNLFDEQKKINLLSKVGIAPKYHDFLIKKYNYIIESFSKDFSYFERTKSTYGLYEVSDGVCWDAIFCMRDILRELPQIILSRGETIGRQEFVDIAKSTYATQEDLAINSYRGAKIDSFQKNYMSLIKTIARKENKDEKDILLEVLMRSSIINKFDRVTGDSIARIVESIVQKQKKFDPNTMFSAMVDFREHQTFDPDNIVPKQERNSNTKKELKPIVTEFLQIVRDYREGI</sequence>
<evidence type="ECO:0000313" key="2">
    <source>
        <dbReference type="Proteomes" id="UP000443582"/>
    </source>
</evidence>
<dbReference type="EMBL" id="QDKL01000001">
    <property type="protein sequence ID" value="RZF22336.1"/>
    <property type="molecule type" value="Genomic_DNA"/>
</dbReference>
<dbReference type="RefSeq" id="WP_114705281.1">
    <property type="nucleotide sequence ID" value="NZ_QDKL01000001.1"/>
</dbReference>
<organism evidence="1 2">
    <name type="scientific">Halobacteriovorax vibrionivorans</name>
    <dbReference type="NCBI Taxonomy" id="2152716"/>
    <lineage>
        <taxon>Bacteria</taxon>
        <taxon>Pseudomonadati</taxon>
        <taxon>Bdellovibrionota</taxon>
        <taxon>Bacteriovoracia</taxon>
        <taxon>Bacteriovoracales</taxon>
        <taxon>Halobacteriovoraceae</taxon>
        <taxon>Halobacteriovorax</taxon>
    </lineage>
</organism>
<name>A0ABY0IKF1_9BACT</name>
<accession>A0ABY0IKF1</accession>
<reference evidence="2" key="1">
    <citation type="journal article" date="2019" name="Int. J. Syst. Evol. Microbiol.">
        <title>Halobacteriovorax valvorus sp. nov., a novel prokaryotic predator isolated from coastal seawater of China.</title>
        <authorList>
            <person name="Chen M.-X."/>
        </authorList>
    </citation>
    <scope>NUCLEOTIDE SEQUENCE [LARGE SCALE GENOMIC DNA]</scope>
    <source>
        <strain evidence="2">BL9</strain>
    </source>
</reference>
<gene>
    <name evidence="1" type="ORF">DAY19_00790</name>
</gene>
<proteinExistence type="predicted"/>
<keyword evidence="2" id="KW-1185">Reference proteome</keyword>
<protein>
    <submittedName>
        <fullName evidence="1">Uncharacterized protein</fullName>
    </submittedName>
</protein>